<dbReference type="InterPro" id="IPR050126">
    <property type="entry name" value="Ap4A_hydrolase"/>
</dbReference>
<dbReference type="InterPro" id="IPR029052">
    <property type="entry name" value="Metallo-depent_PP-like"/>
</dbReference>
<dbReference type="PANTHER" id="PTHR42850">
    <property type="entry name" value="METALLOPHOSPHOESTERASE"/>
    <property type="match status" value="1"/>
</dbReference>
<dbReference type="Pfam" id="PF12850">
    <property type="entry name" value="Metallophos_2"/>
    <property type="match status" value="1"/>
</dbReference>
<dbReference type="SUPFAM" id="SSF56300">
    <property type="entry name" value="Metallo-dependent phosphatases"/>
    <property type="match status" value="1"/>
</dbReference>
<proteinExistence type="inferred from homology"/>
<protein>
    <submittedName>
        <fullName evidence="3">Phosphoesterase</fullName>
    </submittedName>
</protein>
<dbReference type="InterPro" id="IPR011152">
    <property type="entry name" value="Pesterase_MJ0912"/>
</dbReference>
<dbReference type="AlphaFoldDB" id="A0AA37U2A1"/>
<dbReference type="PANTHER" id="PTHR42850:SF2">
    <property type="entry name" value="BLL5683 PROTEIN"/>
    <property type="match status" value="1"/>
</dbReference>
<feature type="domain" description="Calcineurin-like phosphoesterase" evidence="2">
    <location>
        <begin position="40"/>
        <end position="228"/>
    </location>
</feature>
<dbReference type="PIRSF" id="PIRSF000883">
    <property type="entry name" value="Pesterase_MJ0912"/>
    <property type="match status" value="1"/>
</dbReference>
<sequence length="256" mass="28241">MQLRFVRMVLVSYIGISRAREAELLREWAIRSGGMKAVRKVAAIYDIHGNVPALEAVLDDIDRAHVDCIVVGGDVAWGPDPAVVMKLLMMLPGDVRFIRGNADREVAGRYGVEQGLEPWVADINRWCAAQLTPEQLEFLRDLPDSMSLDIEGFGSVLFVHGSPRSDEESIRIDTPASEVQTMVEGVVEPTIVSGHTHIQFDRHIGRKRTVNPGSVGLQSAARGACWALFGSDVELRQTLYDVKAAAERIRRTGVKV</sequence>
<organism evidence="3 4">
    <name type="scientific">Alicyclobacillus hesperidum</name>
    <dbReference type="NCBI Taxonomy" id="89784"/>
    <lineage>
        <taxon>Bacteria</taxon>
        <taxon>Bacillati</taxon>
        <taxon>Bacillota</taxon>
        <taxon>Bacilli</taxon>
        <taxon>Bacillales</taxon>
        <taxon>Alicyclobacillaceae</taxon>
        <taxon>Alicyclobacillus</taxon>
    </lineage>
</organism>
<evidence type="ECO:0000313" key="4">
    <source>
        <dbReference type="Proteomes" id="UP001157137"/>
    </source>
</evidence>
<gene>
    <name evidence="3" type="ORF">Heshes_26430</name>
</gene>
<evidence type="ECO:0000313" key="3">
    <source>
        <dbReference type="EMBL" id="GLV14958.1"/>
    </source>
</evidence>
<dbReference type="EMBL" id="BSRA01000021">
    <property type="protein sequence ID" value="GLV14958.1"/>
    <property type="molecule type" value="Genomic_DNA"/>
</dbReference>
<reference evidence="3" key="1">
    <citation type="submission" date="2023-02" db="EMBL/GenBank/DDBJ databases">
        <title>Proposal of a novel subspecies: Alicyclobacillus hesperidum subspecies aegle.</title>
        <authorList>
            <person name="Goto K."/>
            <person name="Fujii T."/>
            <person name="Yasui K."/>
            <person name="Mochida K."/>
            <person name="Kato-Tanaka Y."/>
            <person name="Morohoshi S."/>
            <person name="An S.Y."/>
            <person name="Kasai H."/>
            <person name="Yokota A."/>
        </authorList>
    </citation>
    <scope>NUCLEOTIDE SEQUENCE</scope>
    <source>
        <strain evidence="3">DSM 12766</strain>
    </source>
</reference>
<name>A0AA37U2A1_9BACL</name>
<dbReference type="Gene3D" id="3.60.21.10">
    <property type="match status" value="1"/>
</dbReference>
<dbReference type="Proteomes" id="UP001157137">
    <property type="component" value="Unassembled WGS sequence"/>
</dbReference>
<evidence type="ECO:0000259" key="2">
    <source>
        <dbReference type="Pfam" id="PF12850"/>
    </source>
</evidence>
<evidence type="ECO:0000256" key="1">
    <source>
        <dbReference type="ARBA" id="ARBA00008950"/>
    </source>
</evidence>
<comment type="caution">
    <text evidence="3">The sequence shown here is derived from an EMBL/GenBank/DDBJ whole genome shotgun (WGS) entry which is preliminary data.</text>
</comment>
<dbReference type="InterPro" id="IPR024654">
    <property type="entry name" value="Calcineurin-like_PHP_lpxH"/>
</dbReference>
<dbReference type="GO" id="GO:0016791">
    <property type="term" value="F:phosphatase activity"/>
    <property type="evidence" value="ECO:0007669"/>
    <property type="project" value="TreeGrafter"/>
</dbReference>
<comment type="similarity">
    <text evidence="1">Belongs to the metallophosphoesterase superfamily. YfcE family.</text>
</comment>
<accession>A0AA37U2A1</accession>
<dbReference type="GO" id="GO:0005737">
    <property type="term" value="C:cytoplasm"/>
    <property type="evidence" value="ECO:0007669"/>
    <property type="project" value="TreeGrafter"/>
</dbReference>